<evidence type="ECO:0000256" key="1">
    <source>
        <dbReference type="SAM" id="MobiDB-lite"/>
    </source>
</evidence>
<gene>
    <name evidence="2" type="ORF">M6B38_168235</name>
</gene>
<evidence type="ECO:0000313" key="3">
    <source>
        <dbReference type="Proteomes" id="UP001140949"/>
    </source>
</evidence>
<organism evidence="2 3">
    <name type="scientific">Iris pallida</name>
    <name type="common">Sweet iris</name>
    <dbReference type="NCBI Taxonomy" id="29817"/>
    <lineage>
        <taxon>Eukaryota</taxon>
        <taxon>Viridiplantae</taxon>
        <taxon>Streptophyta</taxon>
        <taxon>Embryophyta</taxon>
        <taxon>Tracheophyta</taxon>
        <taxon>Spermatophyta</taxon>
        <taxon>Magnoliopsida</taxon>
        <taxon>Liliopsida</taxon>
        <taxon>Asparagales</taxon>
        <taxon>Iridaceae</taxon>
        <taxon>Iridoideae</taxon>
        <taxon>Irideae</taxon>
        <taxon>Iris</taxon>
    </lineage>
</organism>
<reference evidence="2" key="1">
    <citation type="journal article" date="2023" name="GigaByte">
        <title>Genome assembly of the bearded iris, Iris pallida Lam.</title>
        <authorList>
            <person name="Bruccoleri R.E."/>
            <person name="Oakeley E.J."/>
            <person name="Faust A.M.E."/>
            <person name="Altorfer M."/>
            <person name="Dessus-Babus S."/>
            <person name="Burckhardt D."/>
            <person name="Oertli M."/>
            <person name="Naumann U."/>
            <person name="Petersen F."/>
            <person name="Wong J."/>
        </authorList>
    </citation>
    <scope>NUCLEOTIDE SEQUENCE</scope>
    <source>
        <strain evidence="2">GSM-AAB239-AS_SAM_17_03QT</strain>
    </source>
</reference>
<feature type="compositionally biased region" description="Basic and acidic residues" evidence="1">
    <location>
        <begin position="1"/>
        <end position="12"/>
    </location>
</feature>
<proteinExistence type="predicted"/>
<sequence>MVVEEGARKAEGDDLPLGFLDPLPSQEEAIPAASAAPVVRAAVAGGQAVLEGRGLRSGPGCRSFAVYCRSGHGSREGTPQVSSFKCH</sequence>
<dbReference type="AlphaFoldDB" id="A0AAX6EW76"/>
<protein>
    <submittedName>
        <fullName evidence="2">Uncharacterized protein</fullName>
    </submittedName>
</protein>
<comment type="caution">
    <text evidence="2">The sequence shown here is derived from an EMBL/GenBank/DDBJ whole genome shotgun (WGS) entry which is preliminary data.</text>
</comment>
<dbReference type="EMBL" id="JANAVB010033453">
    <property type="protein sequence ID" value="KAJ6808178.1"/>
    <property type="molecule type" value="Genomic_DNA"/>
</dbReference>
<feature type="region of interest" description="Disordered" evidence="1">
    <location>
        <begin position="1"/>
        <end position="21"/>
    </location>
</feature>
<accession>A0AAX6EW76</accession>
<dbReference type="Proteomes" id="UP001140949">
    <property type="component" value="Unassembled WGS sequence"/>
</dbReference>
<name>A0AAX6EW76_IRIPA</name>
<reference evidence="2" key="2">
    <citation type="submission" date="2023-04" db="EMBL/GenBank/DDBJ databases">
        <authorList>
            <person name="Bruccoleri R.E."/>
            <person name="Oakeley E.J."/>
            <person name="Faust A.-M."/>
            <person name="Dessus-Babus S."/>
            <person name="Altorfer M."/>
            <person name="Burckhardt D."/>
            <person name="Oertli M."/>
            <person name="Naumann U."/>
            <person name="Petersen F."/>
            <person name="Wong J."/>
        </authorList>
    </citation>
    <scope>NUCLEOTIDE SEQUENCE</scope>
    <source>
        <strain evidence="2">GSM-AAB239-AS_SAM_17_03QT</strain>
        <tissue evidence="2">Leaf</tissue>
    </source>
</reference>
<keyword evidence="3" id="KW-1185">Reference proteome</keyword>
<evidence type="ECO:0000313" key="2">
    <source>
        <dbReference type="EMBL" id="KAJ6808178.1"/>
    </source>
</evidence>